<gene>
    <name evidence="13" type="ORF">EHQ58_04655</name>
</gene>
<feature type="transmembrane region" description="Helical" evidence="10">
    <location>
        <begin position="101"/>
        <end position="120"/>
    </location>
</feature>
<feature type="domain" description="HAMP" evidence="12">
    <location>
        <begin position="491"/>
        <end position="539"/>
    </location>
</feature>
<dbReference type="InterPro" id="IPR029151">
    <property type="entry name" value="Sensor-like_sf"/>
</dbReference>
<dbReference type="CDD" id="cd18773">
    <property type="entry name" value="PDC1_HK_sensor"/>
    <property type="match status" value="1"/>
</dbReference>
<evidence type="ECO:0000256" key="2">
    <source>
        <dbReference type="ARBA" id="ARBA00022475"/>
    </source>
</evidence>
<sequence length="846" mass="93175">MSLFKKYKRKVIGGSVGFSMGVVVPLGALLMYTLVSPEGDQLRVFIYSLVCAAVAVQIFPIILFPRLLNDVEKYLNDLESGIEISEEFYHKIWNRVSKMPIWLALIGILQWICGALIVLIPFEMHAQTTKSQSFYLENTFIFAALLNVILSFLFIEGTSSFLLQQGAFDRELEDNKKPFYRRLSISIPVMISLMIIIMSDVYLMISYKINSNSLEKAYSNQLYNFNLSNEASMNVLLANIESKLNEIAELPQIQEAMVKKNYTALTPILRKVYDNPSLYLENSIVASVEDGYAVLATGLPDGTGIGYKLGTNPNIKENISHALEGKIHFGKVENSPITKKLVIMVSAPIKANGKVVGILGLPMRMDDAIQDLLKNIKIGNTGYSFILDRDSQMVWHPNPKYLLVKFKDTEFETLSEEAGDTKAFVNNWEGSKFLLRKKTSSKYGYQFYSTIDLAEIEKECYDSLDGLVLLSLSGAFLIALATFFVFYIKFKPIQGIESILQNMGIGNLTQNASLVSSDEFGKLAKGLNKTLLQVSEVVSVNQAISDEMAAAAEQMSASLGSLSINSQTQAASAEEISASIEEISAAVQSVDSQAESQFKKVDYLKQQMNELTNEIQLTGSEVTKATIEFTKITDEAKKGQLSLDQMQNSISKIGESSEQIGSVIEIINNISEQINLLALNAAIEAARAGSYGRGFAVVADEIGKLAIKTASSIKDISELIEANDAEISKGTTIIGSTINLIQNIIQGVASFQKVTESIQQSTKHQLSRNASVVSEVESVNEISQMIRMSMEEQKQAIGEVAQAIFSINDLTQTNAAGVEEMTASSTGIANLSENLRKKINFFQLRA</sequence>
<dbReference type="InterPro" id="IPR003660">
    <property type="entry name" value="HAMP_dom"/>
</dbReference>
<feature type="transmembrane region" description="Helical" evidence="10">
    <location>
        <begin position="183"/>
        <end position="205"/>
    </location>
</feature>
<feature type="transmembrane region" description="Helical" evidence="10">
    <location>
        <begin position="44"/>
        <end position="64"/>
    </location>
</feature>
<dbReference type="Pfam" id="PF00015">
    <property type="entry name" value="MCPsignal"/>
    <property type="match status" value="1"/>
</dbReference>
<dbReference type="RefSeq" id="WP_135622602.1">
    <property type="nucleotide sequence ID" value="NZ_RQGD01000014.1"/>
</dbReference>
<dbReference type="Gene3D" id="3.30.450.20">
    <property type="entry name" value="PAS domain"/>
    <property type="match status" value="1"/>
</dbReference>
<dbReference type="PROSITE" id="PS50885">
    <property type="entry name" value="HAMP"/>
    <property type="match status" value="1"/>
</dbReference>
<feature type="transmembrane region" description="Helical" evidence="10">
    <location>
        <begin position="12"/>
        <end position="32"/>
    </location>
</feature>
<dbReference type="InterPro" id="IPR004089">
    <property type="entry name" value="MCPsignal_dom"/>
</dbReference>
<evidence type="ECO:0000256" key="7">
    <source>
        <dbReference type="ARBA" id="ARBA00023224"/>
    </source>
</evidence>
<dbReference type="PROSITE" id="PS50111">
    <property type="entry name" value="CHEMOTAXIS_TRANSDUC_2"/>
    <property type="match status" value="1"/>
</dbReference>
<feature type="transmembrane region" description="Helical" evidence="10">
    <location>
        <begin position="140"/>
        <end position="163"/>
    </location>
</feature>
<dbReference type="EMBL" id="RQGD01000014">
    <property type="protein sequence ID" value="TGL61901.1"/>
    <property type="molecule type" value="Genomic_DNA"/>
</dbReference>
<keyword evidence="7 9" id="KW-0807">Transducer</keyword>
<keyword evidence="6 10" id="KW-0472">Membrane</keyword>
<evidence type="ECO:0000256" key="6">
    <source>
        <dbReference type="ARBA" id="ARBA00023136"/>
    </source>
</evidence>
<dbReference type="AlphaFoldDB" id="A0A4V3JRV6"/>
<evidence type="ECO:0000256" key="5">
    <source>
        <dbReference type="ARBA" id="ARBA00022989"/>
    </source>
</evidence>
<evidence type="ECO:0000259" key="12">
    <source>
        <dbReference type="PROSITE" id="PS50885"/>
    </source>
</evidence>
<reference evidence="13" key="1">
    <citation type="journal article" date="2019" name="PLoS Negl. Trop. Dis.">
        <title>Revisiting the worldwide diversity of Leptospira species in the environment.</title>
        <authorList>
            <person name="Vincent A.T."/>
            <person name="Schiettekatte O."/>
            <person name="Bourhy P."/>
            <person name="Veyrier F.J."/>
            <person name="Picardeau M."/>
        </authorList>
    </citation>
    <scope>NUCLEOTIDE SEQUENCE [LARGE SCALE GENOMIC DNA]</scope>
    <source>
        <strain evidence="13">201702476</strain>
    </source>
</reference>
<comment type="similarity">
    <text evidence="8">Belongs to the methyl-accepting chemotaxis (MCP) protein family.</text>
</comment>
<proteinExistence type="inferred from homology"/>
<dbReference type="SUPFAM" id="SSF58104">
    <property type="entry name" value="Methyl-accepting chemotaxis protein (MCP) signaling domain"/>
    <property type="match status" value="2"/>
</dbReference>
<dbReference type="SMART" id="SM00283">
    <property type="entry name" value="MA"/>
    <property type="match status" value="1"/>
</dbReference>
<feature type="domain" description="Methyl-accepting transducer" evidence="11">
    <location>
        <begin position="572"/>
        <end position="829"/>
    </location>
</feature>
<dbReference type="GO" id="GO:0007165">
    <property type="term" value="P:signal transduction"/>
    <property type="evidence" value="ECO:0007669"/>
    <property type="project" value="UniProtKB-KW"/>
</dbReference>
<comment type="subcellular location">
    <subcellularLocation>
        <location evidence="1">Cell membrane</location>
        <topology evidence="1">Multi-pass membrane protein</topology>
    </subcellularLocation>
</comment>
<dbReference type="Pfam" id="PF02743">
    <property type="entry name" value="dCache_1"/>
    <property type="match status" value="1"/>
</dbReference>
<keyword evidence="4 10" id="KW-0812">Transmembrane</keyword>
<dbReference type="PANTHER" id="PTHR32089:SF112">
    <property type="entry name" value="LYSOZYME-LIKE PROTEIN-RELATED"/>
    <property type="match status" value="1"/>
</dbReference>
<dbReference type="SUPFAM" id="SSF103190">
    <property type="entry name" value="Sensory domain-like"/>
    <property type="match status" value="1"/>
</dbReference>
<feature type="transmembrane region" description="Helical" evidence="10">
    <location>
        <begin position="467"/>
        <end position="488"/>
    </location>
</feature>
<dbReference type="Proteomes" id="UP000297693">
    <property type="component" value="Unassembled WGS sequence"/>
</dbReference>
<evidence type="ECO:0000259" key="11">
    <source>
        <dbReference type="PROSITE" id="PS50111"/>
    </source>
</evidence>
<name>A0A4V3JRV6_9LEPT</name>
<keyword evidence="5 10" id="KW-1133">Transmembrane helix</keyword>
<dbReference type="PANTHER" id="PTHR32089">
    <property type="entry name" value="METHYL-ACCEPTING CHEMOTAXIS PROTEIN MCPB"/>
    <property type="match status" value="1"/>
</dbReference>
<dbReference type="OrthoDB" id="304661at2"/>
<dbReference type="InterPro" id="IPR033479">
    <property type="entry name" value="dCache_1"/>
</dbReference>
<organism evidence="13 14">
    <name type="scientific">Leptospira ognonensis</name>
    <dbReference type="NCBI Taxonomy" id="2484945"/>
    <lineage>
        <taxon>Bacteria</taxon>
        <taxon>Pseudomonadati</taxon>
        <taxon>Spirochaetota</taxon>
        <taxon>Spirochaetia</taxon>
        <taxon>Leptospirales</taxon>
        <taxon>Leptospiraceae</taxon>
        <taxon>Leptospira</taxon>
    </lineage>
</organism>
<keyword evidence="3" id="KW-0145">Chemotaxis</keyword>
<evidence type="ECO:0000256" key="4">
    <source>
        <dbReference type="ARBA" id="ARBA00022692"/>
    </source>
</evidence>
<evidence type="ECO:0000313" key="14">
    <source>
        <dbReference type="Proteomes" id="UP000297693"/>
    </source>
</evidence>
<evidence type="ECO:0000256" key="1">
    <source>
        <dbReference type="ARBA" id="ARBA00004651"/>
    </source>
</evidence>
<evidence type="ECO:0000256" key="9">
    <source>
        <dbReference type="PROSITE-ProRule" id="PRU00284"/>
    </source>
</evidence>
<dbReference type="GO" id="GO:0005886">
    <property type="term" value="C:plasma membrane"/>
    <property type="evidence" value="ECO:0007669"/>
    <property type="project" value="UniProtKB-SubCell"/>
</dbReference>
<evidence type="ECO:0000256" key="8">
    <source>
        <dbReference type="ARBA" id="ARBA00029447"/>
    </source>
</evidence>
<dbReference type="GO" id="GO:0006935">
    <property type="term" value="P:chemotaxis"/>
    <property type="evidence" value="ECO:0007669"/>
    <property type="project" value="UniProtKB-KW"/>
</dbReference>
<keyword evidence="2" id="KW-1003">Cell membrane</keyword>
<dbReference type="CDD" id="cd06225">
    <property type="entry name" value="HAMP"/>
    <property type="match status" value="1"/>
</dbReference>
<keyword evidence="14" id="KW-1185">Reference proteome</keyword>
<comment type="caution">
    <text evidence="13">The sequence shown here is derived from an EMBL/GenBank/DDBJ whole genome shotgun (WGS) entry which is preliminary data.</text>
</comment>
<evidence type="ECO:0000256" key="3">
    <source>
        <dbReference type="ARBA" id="ARBA00022500"/>
    </source>
</evidence>
<accession>A0A4V3JRV6</accession>
<dbReference type="Gene3D" id="1.10.287.950">
    <property type="entry name" value="Methyl-accepting chemotaxis protein"/>
    <property type="match status" value="1"/>
</dbReference>
<protein>
    <submittedName>
        <fullName evidence="13">Methyl-accepting chemotaxis protein</fullName>
    </submittedName>
</protein>
<evidence type="ECO:0000256" key="10">
    <source>
        <dbReference type="SAM" id="Phobius"/>
    </source>
</evidence>
<evidence type="ECO:0000313" key="13">
    <source>
        <dbReference type="EMBL" id="TGL61901.1"/>
    </source>
</evidence>